<dbReference type="Pfam" id="PF03126">
    <property type="entry name" value="Plus-3"/>
    <property type="match status" value="1"/>
</dbReference>
<evidence type="ECO:0000256" key="1">
    <source>
        <dbReference type="SAM" id="Coils"/>
    </source>
</evidence>
<dbReference type="Proteomes" id="UP000008076">
    <property type="component" value="Unassembled WGS sequence"/>
</dbReference>
<feature type="compositionally biased region" description="Basic residues" evidence="2">
    <location>
        <begin position="63"/>
        <end position="82"/>
    </location>
</feature>
<evidence type="ECO:0000259" key="3">
    <source>
        <dbReference type="Pfam" id="PF03126"/>
    </source>
</evidence>
<dbReference type="GO" id="GO:0003677">
    <property type="term" value="F:DNA binding"/>
    <property type="evidence" value="ECO:0007669"/>
    <property type="project" value="InterPro"/>
</dbReference>
<protein>
    <recommendedName>
        <fullName evidence="3">Plus3 domain-containing protein</fullName>
    </recommendedName>
</protein>
<dbReference type="VEuPathDB" id="AmoebaDB:EDI_289700"/>
<dbReference type="eggNOG" id="ENOG502RCV5">
    <property type="taxonomic scope" value="Eukaryota"/>
</dbReference>
<accession>B0EVC4</accession>
<evidence type="ECO:0000256" key="2">
    <source>
        <dbReference type="SAM" id="MobiDB-lite"/>
    </source>
</evidence>
<dbReference type="AlphaFoldDB" id="B0EVC4"/>
<dbReference type="InterPro" id="IPR004343">
    <property type="entry name" value="Plus-3_dom"/>
</dbReference>
<feature type="compositionally biased region" description="Acidic residues" evidence="2">
    <location>
        <begin position="18"/>
        <end position="34"/>
    </location>
</feature>
<dbReference type="GeneID" id="5886884"/>
<feature type="coiled-coil region" evidence="1">
    <location>
        <begin position="234"/>
        <end position="303"/>
    </location>
</feature>
<dbReference type="OrthoDB" id="10315291at2759"/>
<evidence type="ECO:0000313" key="5">
    <source>
        <dbReference type="Proteomes" id="UP000008076"/>
    </source>
</evidence>
<reference evidence="5" key="1">
    <citation type="submission" date="2007-12" db="EMBL/GenBank/DDBJ databases">
        <title>Annotation of Entamoeba dispar SAW760.</title>
        <authorList>
            <person name="Lorenzi H."/>
            <person name="Inman J."/>
            <person name="Schobel S."/>
            <person name="Amedeo P."/>
            <person name="Caler E."/>
        </authorList>
    </citation>
    <scope>NUCLEOTIDE SEQUENCE [LARGE SCALE GENOMIC DNA]</scope>
    <source>
        <strain evidence="5">ATCC PRA-260 / SAW760</strain>
    </source>
</reference>
<name>B0EVC4_ENTDS</name>
<organism evidence="5">
    <name type="scientific">Entamoeba dispar (strain ATCC PRA-260 / SAW760)</name>
    <dbReference type="NCBI Taxonomy" id="370354"/>
    <lineage>
        <taxon>Eukaryota</taxon>
        <taxon>Amoebozoa</taxon>
        <taxon>Evosea</taxon>
        <taxon>Archamoebae</taxon>
        <taxon>Mastigamoebida</taxon>
        <taxon>Entamoebidae</taxon>
        <taxon>Entamoeba</taxon>
    </lineage>
</organism>
<keyword evidence="1" id="KW-0175">Coiled coil</keyword>
<gene>
    <name evidence="4" type="ORF">EDI_289700</name>
</gene>
<feature type="region of interest" description="Disordered" evidence="2">
    <location>
        <begin position="1"/>
        <end position="83"/>
    </location>
</feature>
<dbReference type="KEGG" id="edi:EDI_289700"/>
<dbReference type="OMA" id="CNEMENH"/>
<sequence>MSDIPRRVTRSKTKKMEEEYEEEDDFLDDQEDQEEYHSDEDLIDEEDISVEEDGTEEDEKEERKKKRSRGTKTPKSRGRKDKGKSLTFKQMKELYITRENALSYADTAIFERYIVNKYVKVVNGQEEYISIVKSVDISSNIKQVDRRKVAWDLTIETTAFDGNRIVGIGELSNSTLGIQNYKKYIEDGKEIGVGVMTTKQAREEIKKIETIDNYMPSEEETEKYNEYRKKVYGLRDEEETVQFGKENKVGLEEEREVQKENDKKMEEEVPCDFIINQEIFKSLEECNKRCTEMENHLVFKKEEQNQVKELCEKFFFNYQIPKQTTIYKQTVVIAKQTDGKDKLSEEPLAKYL</sequence>
<dbReference type="InterPro" id="IPR036128">
    <property type="entry name" value="Plus3-like_sf"/>
</dbReference>
<keyword evidence="5" id="KW-1185">Reference proteome</keyword>
<proteinExistence type="predicted"/>
<feature type="domain" description="Plus3" evidence="3">
    <location>
        <begin position="90"/>
        <end position="186"/>
    </location>
</feature>
<feature type="compositionally biased region" description="Acidic residues" evidence="2">
    <location>
        <begin position="41"/>
        <end position="60"/>
    </location>
</feature>
<evidence type="ECO:0000313" key="4">
    <source>
        <dbReference type="EMBL" id="EDR21536.1"/>
    </source>
</evidence>
<dbReference type="SUPFAM" id="SSF159042">
    <property type="entry name" value="Plus3-like"/>
    <property type="match status" value="1"/>
</dbReference>
<dbReference type="RefSeq" id="XP_001742000.1">
    <property type="nucleotide sequence ID" value="XM_001741948.1"/>
</dbReference>
<dbReference type="EMBL" id="DS551057">
    <property type="protein sequence ID" value="EDR21536.1"/>
    <property type="molecule type" value="Genomic_DNA"/>
</dbReference>